<evidence type="ECO:0000259" key="1">
    <source>
        <dbReference type="Pfam" id="PF12762"/>
    </source>
</evidence>
<feature type="domain" description="ISXO2-like transposase" evidence="1">
    <location>
        <begin position="160"/>
        <end position="200"/>
    </location>
</feature>
<evidence type="ECO:0000313" key="2">
    <source>
        <dbReference type="EMBL" id="GGF96738.1"/>
    </source>
</evidence>
<organism evidence="2 3">
    <name type="scientific">Paenibacillus abyssi</name>
    <dbReference type="NCBI Taxonomy" id="1340531"/>
    <lineage>
        <taxon>Bacteria</taxon>
        <taxon>Bacillati</taxon>
        <taxon>Bacillota</taxon>
        <taxon>Bacilli</taxon>
        <taxon>Bacillales</taxon>
        <taxon>Paenibacillaceae</taxon>
        <taxon>Paenibacillus</taxon>
    </lineage>
</organism>
<name>A0A917CTM0_9BACL</name>
<reference evidence="2" key="2">
    <citation type="submission" date="2020-09" db="EMBL/GenBank/DDBJ databases">
        <authorList>
            <person name="Sun Q."/>
            <person name="Zhou Y."/>
        </authorList>
    </citation>
    <scope>NUCLEOTIDE SEQUENCE</scope>
    <source>
        <strain evidence="2">CGMCC 1.12987</strain>
    </source>
</reference>
<proteinExistence type="predicted"/>
<evidence type="ECO:0000313" key="3">
    <source>
        <dbReference type="Proteomes" id="UP000644756"/>
    </source>
</evidence>
<reference evidence="2" key="1">
    <citation type="journal article" date="2014" name="Int. J. Syst. Evol. Microbiol.">
        <title>Complete genome sequence of Corynebacterium casei LMG S-19264T (=DSM 44701T), isolated from a smear-ripened cheese.</title>
        <authorList>
            <consortium name="US DOE Joint Genome Institute (JGI-PGF)"/>
            <person name="Walter F."/>
            <person name="Albersmeier A."/>
            <person name="Kalinowski J."/>
            <person name="Ruckert C."/>
        </authorList>
    </citation>
    <scope>NUCLEOTIDE SEQUENCE</scope>
    <source>
        <strain evidence="2">CGMCC 1.12987</strain>
    </source>
</reference>
<sequence>MRKWLFTLFLVSRGEYINAVKLSVLLEVTYKTAWLMLHKLRQAISLTDTAVLLNGTVNASLSIYARKMYSPTFAIEPQEQPVLVGLSQPADAPPYVKMKLIPHNHMNSKFSILPMGVQAIKSLYLSDKASQLNLITKRQPIYCKETEISIRDQKLNQNVFNLDPIKYIFKSAVSWINAMFHGIGPKYLQHYLDEYCFRMNQSFRQVSAYNSLCALSSLCLNSSAYSNAIRMI</sequence>
<dbReference type="AlphaFoldDB" id="A0A917CTM0"/>
<accession>A0A917CTM0</accession>
<keyword evidence="3" id="KW-1185">Reference proteome</keyword>
<gene>
    <name evidence="2" type="ORF">GCM10010916_12490</name>
</gene>
<protein>
    <recommendedName>
        <fullName evidence="1">ISXO2-like transposase domain-containing protein</fullName>
    </recommendedName>
</protein>
<comment type="caution">
    <text evidence="2">The sequence shown here is derived from an EMBL/GenBank/DDBJ whole genome shotgun (WGS) entry which is preliminary data.</text>
</comment>
<dbReference type="Proteomes" id="UP000644756">
    <property type="component" value="Unassembled WGS sequence"/>
</dbReference>
<dbReference type="InterPro" id="IPR024445">
    <property type="entry name" value="Tnp_ISXO2-like"/>
</dbReference>
<dbReference type="EMBL" id="BMGR01000003">
    <property type="protein sequence ID" value="GGF96738.1"/>
    <property type="molecule type" value="Genomic_DNA"/>
</dbReference>
<dbReference type="Pfam" id="PF12762">
    <property type="entry name" value="DDE_Tnp_IS1595"/>
    <property type="match status" value="1"/>
</dbReference>